<gene>
    <name evidence="1" type="ORF">SAMN04487948_1179</name>
</gene>
<proteinExistence type="predicted"/>
<reference evidence="2" key="1">
    <citation type="submission" date="2016-10" db="EMBL/GenBank/DDBJ databases">
        <authorList>
            <person name="Varghese N."/>
            <person name="Submissions S."/>
        </authorList>
    </citation>
    <scope>NUCLEOTIDE SEQUENCE [LARGE SCALE GENOMIC DNA]</scope>
    <source>
        <strain evidence="2">CGMCC 1.10121</strain>
    </source>
</reference>
<dbReference type="EMBL" id="FODV01000017">
    <property type="protein sequence ID" value="SEP15200.1"/>
    <property type="molecule type" value="Genomic_DNA"/>
</dbReference>
<evidence type="ECO:0000313" key="2">
    <source>
        <dbReference type="Proteomes" id="UP000199126"/>
    </source>
</evidence>
<evidence type="ECO:0000313" key="1">
    <source>
        <dbReference type="EMBL" id="SEP15200.1"/>
    </source>
</evidence>
<dbReference type="PROSITE" id="PS51257">
    <property type="entry name" value="PROKAR_LIPOPROTEIN"/>
    <property type="match status" value="1"/>
</dbReference>
<sequence>MTPTVHRRDVLTALGAGITSLAGCTSRTSPASGDDVDKTVYVGAYHWGYLIVDENGEEQEQVVLQRGAVLRLISFNTLSGQAVQALPSSIREAIPDHEALEERNKERIPPPSDGDFHELLEEANERFPDHSLAIMPSGQMQMGGGMMLHPVVLSHTATAPVVRQVGARQRDDYTLSCLTECGYGHPYMQLDGAIIII</sequence>
<accession>A0A1H8VIS3</accession>
<organism evidence="1 2">
    <name type="scientific">Halogranum amylolyticum</name>
    <dbReference type="NCBI Taxonomy" id="660520"/>
    <lineage>
        <taxon>Archaea</taxon>
        <taxon>Methanobacteriati</taxon>
        <taxon>Methanobacteriota</taxon>
        <taxon>Stenosarchaea group</taxon>
        <taxon>Halobacteria</taxon>
        <taxon>Halobacteriales</taxon>
        <taxon>Haloferacaceae</taxon>
    </lineage>
</organism>
<protein>
    <submittedName>
        <fullName evidence="1">Uncharacterized protein</fullName>
    </submittedName>
</protein>
<dbReference type="AlphaFoldDB" id="A0A1H8VIS3"/>
<dbReference type="Proteomes" id="UP000199126">
    <property type="component" value="Unassembled WGS sequence"/>
</dbReference>
<name>A0A1H8VIS3_9EURY</name>
<keyword evidence="2" id="KW-1185">Reference proteome</keyword>